<keyword evidence="2" id="KW-1185">Reference proteome</keyword>
<gene>
    <name evidence="1" type="ORF">VFH_III230600</name>
</gene>
<evidence type="ECO:0000313" key="1">
    <source>
        <dbReference type="EMBL" id="CAI8606444.1"/>
    </source>
</evidence>
<proteinExistence type="predicted"/>
<dbReference type="Proteomes" id="UP001157006">
    <property type="component" value="Chromosome 3"/>
</dbReference>
<reference evidence="1 2" key="1">
    <citation type="submission" date="2023-01" db="EMBL/GenBank/DDBJ databases">
        <authorList>
            <person name="Kreplak J."/>
        </authorList>
    </citation>
    <scope>NUCLEOTIDE SEQUENCE [LARGE SCALE GENOMIC DNA]</scope>
</reference>
<evidence type="ECO:0000313" key="2">
    <source>
        <dbReference type="Proteomes" id="UP001157006"/>
    </source>
</evidence>
<sequence length="105" mass="12108">MGEMIMEVRSACWYQGTRERFTSIVASTVAPTEVLQIMIGESEASSDQYSGEFIVTDLPLEFFCEVLNRDFLWSFLVILQVMKNGEEEGEKIRESLMVILQRMKN</sequence>
<name>A0AAV1ABB3_VICFA</name>
<protein>
    <submittedName>
        <fullName evidence="1">Uncharacterized protein</fullName>
    </submittedName>
</protein>
<dbReference type="AlphaFoldDB" id="A0AAV1ABB3"/>
<organism evidence="1 2">
    <name type="scientific">Vicia faba</name>
    <name type="common">Broad bean</name>
    <name type="synonym">Faba vulgaris</name>
    <dbReference type="NCBI Taxonomy" id="3906"/>
    <lineage>
        <taxon>Eukaryota</taxon>
        <taxon>Viridiplantae</taxon>
        <taxon>Streptophyta</taxon>
        <taxon>Embryophyta</taxon>
        <taxon>Tracheophyta</taxon>
        <taxon>Spermatophyta</taxon>
        <taxon>Magnoliopsida</taxon>
        <taxon>eudicotyledons</taxon>
        <taxon>Gunneridae</taxon>
        <taxon>Pentapetalae</taxon>
        <taxon>rosids</taxon>
        <taxon>fabids</taxon>
        <taxon>Fabales</taxon>
        <taxon>Fabaceae</taxon>
        <taxon>Papilionoideae</taxon>
        <taxon>50 kb inversion clade</taxon>
        <taxon>NPAAA clade</taxon>
        <taxon>Hologalegina</taxon>
        <taxon>IRL clade</taxon>
        <taxon>Fabeae</taxon>
        <taxon>Vicia</taxon>
    </lineage>
</organism>
<accession>A0AAV1ABB3</accession>
<dbReference type="EMBL" id="OX451738">
    <property type="protein sequence ID" value="CAI8606444.1"/>
    <property type="molecule type" value="Genomic_DNA"/>
</dbReference>